<dbReference type="GO" id="GO:0008270">
    <property type="term" value="F:zinc ion binding"/>
    <property type="evidence" value="ECO:0007669"/>
    <property type="project" value="UniProtKB-UniRule"/>
</dbReference>
<gene>
    <name evidence="7" type="ORF">NliqN6_6601</name>
</gene>
<dbReference type="SUPFAM" id="SSF144232">
    <property type="entry name" value="HIT/MYND zinc finger-like"/>
    <property type="match status" value="1"/>
</dbReference>
<keyword evidence="1" id="KW-0479">Metal-binding</keyword>
<evidence type="ECO:0000313" key="8">
    <source>
        <dbReference type="Proteomes" id="UP000620104"/>
    </source>
</evidence>
<evidence type="ECO:0000256" key="3">
    <source>
        <dbReference type="ARBA" id="ARBA00022833"/>
    </source>
</evidence>
<dbReference type="AlphaFoldDB" id="A0A8H3U1Q3"/>
<comment type="caution">
    <text evidence="7">The sequence shown here is derived from an EMBL/GenBank/DDBJ whole genome shotgun (WGS) entry which is preliminary data.</text>
</comment>
<dbReference type="GO" id="GO:0048254">
    <property type="term" value="P:snoRNA localization"/>
    <property type="evidence" value="ECO:0007669"/>
    <property type="project" value="TreeGrafter"/>
</dbReference>
<dbReference type="GO" id="GO:0005634">
    <property type="term" value="C:nucleus"/>
    <property type="evidence" value="ECO:0007669"/>
    <property type="project" value="TreeGrafter"/>
</dbReference>
<proteinExistence type="predicted"/>
<dbReference type="GO" id="GO:0070761">
    <property type="term" value="C:pre-snoRNP complex"/>
    <property type="evidence" value="ECO:0007669"/>
    <property type="project" value="TreeGrafter"/>
</dbReference>
<dbReference type="GO" id="GO:0000492">
    <property type="term" value="P:box C/D snoRNP assembly"/>
    <property type="evidence" value="ECO:0007669"/>
    <property type="project" value="TreeGrafter"/>
</dbReference>
<evidence type="ECO:0000313" key="7">
    <source>
        <dbReference type="EMBL" id="GHJ90199.1"/>
    </source>
</evidence>
<feature type="region of interest" description="Disordered" evidence="5">
    <location>
        <begin position="166"/>
        <end position="192"/>
    </location>
</feature>
<dbReference type="GO" id="GO:0000463">
    <property type="term" value="P:maturation of LSU-rRNA from tricistronic rRNA transcript (SSU-rRNA, 5.8S rRNA, LSU-rRNA)"/>
    <property type="evidence" value="ECO:0007669"/>
    <property type="project" value="TreeGrafter"/>
</dbReference>
<dbReference type="EMBL" id="BLZA01000057">
    <property type="protein sequence ID" value="GHJ90199.1"/>
    <property type="molecule type" value="Genomic_DNA"/>
</dbReference>
<dbReference type="Proteomes" id="UP000620104">
    <property type="component" value="Unassembled WGS sequence"/>
</dbReference>
<dbReference type="OrthoDB" id="18412at2759"/>
<protein>
    <recommendedName>
        <fullName evidence="6">HIT-type domain-containing protein</fullName>
    </recommendedName>
</protein>
<feature type="domain" description="HIT-type" evidence="6">
    <location>
        <begin position="4"/>
        <end position="36"/>
    </location>
</feature>
<name>A0A8H3U1Q3_9TREE</name>
<dbReference type="InterPro" id="IPR007529">
    <property type="entry name" value="Znf_HIT"/>
</dbReference>
<evidence type="ECO:0000256" key="2">
    <source>
        <dbReference type="ARBA" id="ARBA00022771"/>
    </source>
</evidence>
<organism evidence="7 8">
    <name type="scientific">Naganishia liquefaciens</name>
    <dbReference type="NCBI Taxonomy" id="104408"/>
    <lineage>
        <taxon>Eukaryota</taxon>
        <taxon>Fungi</taxon>
        <taxon>Dikarya</taxon>
        <taxon>Basidiomycota</taxon>
        <taxon>Agaricomycotina</taxon>
        <taxon>Tremellomycetes</taxon>
        <taxon>Filobasidiales</taxon>
        <taxon>Filobasidiaceae</taxon>
        <taxon>Naganishia</taxon>
    </lineage>
</organism>
<dbReference type="Gene3D" id="3.30.60.190">
    <property type="match status" value="1"/>
</dbReference>
<accession>A0A8H3U1Q3</accession>
<evidence type="ECO:0000256" key="1">
    <source>
        <dbReference type="ARBA" id="ARBA00022723"/>
    </source>
</evidence>
<dbReference type="CDD" id="cd23024">
    <property type="entry name" value="zf-HIT_ZNHIT2-3"/>
    <property type="match status" value="1"/>
</dbReference>
<dbReference type="PANTHER" id="PTHR13483:SF11">
    <property type="entry name" value="ZINC FINGER HIT DOMAIN-CONTAINING PROTEIN 3"/>
    <property type="match status" value="1"/>
</dbReference>
<dbReference type="PANTHER" id="PTHR13483">
    <property type="entry name" value="BOX C_D SNORNA PROTEIN 1-RELATED"/>
    <property type="match status" value="1"/>
</dbReference>
<feature type="region of interest" description="Disordered" evidence="5">
    <location>
        <begin position="238"/>
        <end position="262"/>
    </location>
</feature>
<dbReference type="PROSITE" id="PS51083">
    <property type="entry name" value="ZF_HIT"/>
    <property type="match status" value="1"/>
</dbReference>
<keyword evidence="3" id="KW-0862">Zinc</keyword>
<keyword evidence="8" id="KW-1185">Reference proteome</keyword>
<evidence type="ECO:0000256" key="4">
    <source>
        <dbReference type="PROSITE-ProRule" id="PRU00453"/>
    </source>
</evidence>
<keyword evidence="2 4" id="KW-0863">Zinc-finger</keyword>
<evidence type="ECO:0000256" key="5">
    <source>
        <dbReference type="SAM" id="MobiDB-lite"/>
    </source>
</evidence>
<reference evidence="7" key="1">
    <citation type="submission" date="2020-07" db="EMBL/GenBank/DDBJ databases">
        <title>Draft Genome Sequence of a Deep-Sea Yeast, Naganishia (Cryptococcus) liquefaciens strain N6.</title>
        <authorList>
            <person name="Han Y.W."/>
            <person name="Kajitani R."/>
            <person name="Morimoto H."/>
            <person name="Parhat M."/>
            <person name="Tsubouchi H."/>
            <person name="Bakenova O."/>
            <person name="Ogata M."/>
            <person name="Argunhan B."/>
            <person name="Aoki R."/>
            <person name="Kajiwara S."/>
            <person name="Itoh T."/>
            <person name="Iwasaki H."/>
        </authorList>
    </citation>
    <scope>NUCLEOTIDE SEQUENCE</scope>
    <source>
        <strain evidence="7">N6</strain>
    </source>
</reference>
<sequence>MVQCVVCHEQEQKYKCPACQVPYCSVACFKLHKVRCGESPSGPSTDAPRLDVPAPSYIPRSTRTAWKGITRSLESLKFPEEPEDQGIWDDPLRSEEVKPLRRSEYLDLAKSQQLRHLLAPPDPSAPPYANPQTHIRTLLTHLAGIKNLKEREDVLAKCLGMEVPRAQPVSGRGRGRGGKTQPTSRGEGFYIPEPRGVETIKTKDADGKTQATSKGLFIGAQEQETMRTFAEVVRRVLERDPDGSGEAEGQGRGVKRKGEWTV</sequence>
<dbReference type="Pfam" id="PF04438">
    <property type="entry name" value="zf-HIT"/>
    <property type="match status" value="1"/>
</dbReference>
<dbReference type="InterPro" id="IPR051639">
    <property type="entry name" value="BCD1"/>
</dbReference>
<evidence type="ECO:0000259" key="6">
    <source>
        <dbReference type="PROSITE" id="PS51083"/>
    </source>
</evidence>